<sequence>MSTADLHKGERLVNLDFSRCFISVDSSFRVNKLIGSTLTSDDIEDDDVMPGLLPADDSAECCCPHCPLRQPRVKSKL</sequence>
<dbReference type="Proteomes" id="UP001215598">
    <property type="component" value="Unassembled WGS sequence"/>
</dbReference>
<reference evidence="1" key="1">
    <citation type="submission" date="2023-03" db="EMBL/GenBank/DDBJ databases">
        <title>Massive genome expansion in bonnet fungi (Mycena s.s.) driven by repeated elements and novel gene families across ecological guilds.</title>
        <authorList>
            <consortium name="Lawrence Berkeley National Laboratory"/>
            <person name="Harder C.B."/>
            <person name="Miyauchi S."/>
            <person name="Viragh M."/>
            <person name="Kuo A."/>
            <person name="Thoen E."/>
            <person name="Andreopoulos B."/>
            <person name="Lu D."/>
            <person name="Skrede I."/>
            <person name="Drula E."/>
            <person name="Henrissat B."/>
            <person name="Morin E."/>
            <person name="Kohler A."/>
            <person name="Barry K."/>
            <person name="LaButti K."/>
            <person name="Morin E."/>
            <person name="Salamov A."/>
            <person name="Lipzen A."/>
            <person name="Mereny Z."/>
            <person name="Hegedus B."/>
            <person name="Baldrian P."/>
            <person name="Stursova M."/>
            <person name="Weitz H."/>
            <person name="Taylor A."/>
            <person name="Grigoriev I.V."/>
            <person name="Nagy L.G."/>
            <person name="Martin F."/>
            <person name="Kauserud H."/>
        </authorList>
    </citation>
    <scope>NUCLEOTIDE SEQUENCE</scope>
    <source>
        <strain evidence="1">CBHHK182m</strain>
    </source>
</reference>
<protein>
    <submittedName>
        <fullName evidence="1">Uncharacterized protein</fullName>
    </submittedName>
</protein>
<dbReference type="EMBL" id="JARKIB010000014">
    <property type="protein sequence ID" value="KAJ7772386.1"/>
    <property type="molecule type" value="Genomic_DNA"/>
</dbReference>
<proteinExistence type="predicted"/>
<evidence type="ECO:0000313" key="1">
    <source>
        <dbReference type="EMBL" id="KAJ7772386.1"/>
    </source>
</evidence>
<evidence type="ECO:0000313" key="2">
    <source>
        <dbReference type="Proteomes" id="UP001215598"/>
    </source>
</evidence>
<keyword evidence="2" id="KW-1185">Reference proteome</keyword>
<gene>
    <name evidence="1" type="ORF">B0H16DRAFT_1714582</name>
</gene>
<dbReference type="AlphaFoldDB" id="A0AAD7NRR1"/>
<organism evidence="1 2">
    <name type="scientific">Mycena metata</name>
    <dbReference type="NCBI Taxonomy" id="1033252"/>
    <lineage>
        <taxon>Eukaryota</taxon>
        <taxon>Fungi</taxon>
        <taxon>Dikarya</taxon>
        <taxon>Basidiomycota</taxon>
        <taxon>Agaricomycotina</taxon>
        <taxon>Agaricomycetes</taxon>
        <taxon>Agaricomycetidae</taxon>
        <taxon>Agaricales</taxon>
        <taxon>Marasmiineae</taxon>
        <taxon>Mycenaceae</taxon>
        <taxon>Mycena</taxon>
    </lineage>
</organism>
<name>A0AAD7NRR1_9AGAR</name>
<comment type="caution">
    <text evidence="1">The sequence shown here is derived from an EMBL/GenBank/DDBJ whole genome shotgun (WGS) entry which is preliminary data.</text>
</comment>
<accession>A0AAD7NRR1</accession>